<organism evidence="1 2">
    <name type="scientific">Potamilus streckersoni</name>
    <dbReference type="NCBI Taxonomy" id="2493646"/>
    <lineage>
        <taxon>Eukaryota</taxon>
        <taxon>Metazoa</taxon>
        <taxon>Spiralia</taxon>
        <taxon>Lophotrochozoa</taxon>
        <taxon>Mollusca</taxon>
        <taxon>Bivalvia</taxon>
        <taxon>Autobranchia</taxon>
        <taxon>Heteroconchia</taxon>
        <taxon>Palaeoheterodonta</taxon>
        <taxon>Unionida</taxon>
        <taxon>Unionoidea</taxon>
        <taxon>Unionidae</taxon>
        <taxon>Ambleminae</taxon>
        <taxon>Lampsilini</taxon>
        <taxon>Potamilus</taxon>
    </lineage>
</organism>
<evidence type="ECO:0000313" key="2">
    <source>
        <dbReference type="Proteomes" id="UP001195483"/>
    </source>
</evidence>
<comment type="caution">
    <text evidence="1">The sequence shown here is derived from an EMBL/GenBank/DDBJ whole genome shotgun (WGS) entry which is preliminary data.</text>
</comment>
<feature type="non-terminal residue" evidence="1">
    <location>
        <position position="1"/>
    </location>
</feature>
<reference evidence="1" key="1">
    <citation type="journal article" date="2021" name="Genome Biol. Evol.">
        <title>A High-Quality Reference Genome for a Parasitic Bivalve with Doubly Uniparental Inheritance (Bivalvia: Unionida).</title>
        <authorList>
            <person name="Smith C.H."/>
        </authorList>
    </citation>
    <scope>NUCLEOTIDE SEQUENCE</scope>
    <source>
        <strain evidence="1">CHS0354</strain>
    </source>
</reference>
<reference evidence="1" key="2">
    <citation type="journal article" date="2021" name="Genome Biol. Evol.">
        <title>Developing a high-quality reference genome for a parasitic bivalve with doubly uniparental inheritance (Bivalvia: Unionida).</title>
        <authorList>
            <person name="Smith C.H."/>
        </authorList>
    </citation>
    <scope>NUCLEOTIDE SEQUENCE</scope>
    <source>
        <strain evidence="1">CHS0354</strain>
        <tissue evidence="1">Mantle</tissue>
    </source>
</reference>
<dbReference type="AlphaFoldDB" id="A0AAE0S2C1"/>
<reference evidence="1" key="3">
    <citation type="submission" date="2023-05" db="EMBL/GenBank/DDBJ databases">
        <authorList>
            <person name="Smith C.H."/>
        </authorList>
    </citation>
    <scope>NUCLEOTIDE SEQUENCE</scope>
    <source>
        <strain evidence="1">CHS0354</strain>
        <tissue evidence="1">Mantle</tissue>
    </source>
</reference>
<dbReference type="Proteomes" id="UP001195483">
    <property type="component" value="Unassembled WGS sequence"/>
</dbReference>
<protein>
    <submittedName>
        <fullName evidence="1">Uncharacterized protein</fullName>
    </submittedName>
</protein>
<gene>
    <name evidence="1" type="ORF">CHS0354_033677</name>
</gene>
<dbReference type="EMBL" id="JAEAOA010001970">
    <property type="protein sequence ID" value="KAK3583899.1"/>
    <property type="molecule type" value="Genomic_DNA"/>
</dbReference>
<evidence type="ECO:0000313" key="1">
    <source>
        <dbReference type="EMBL" id="KAK3583899.1"/>
    </source>
</evidence>
<accession>A0AAE0S2C1</accession>
<keyword evidence="2" id="KW-1185">Reference proteome</keyword>
<proteinExistence type="predicted"/>
<name>A0AAE0S2C1_9BIVA</name>
<sequence length="88" mass="10158">MSTYVYTLEQETSDGTQRRNGPKFRPIATKLSRYKEDEKTKRLFDSWLKTPQTALVSKCIHLLDGFELTCVQGLIKVVVGHKHFVNKT</sequence>